<dbReference type="InterPro" id="IPR036047">
    <property type="entry name" value="F-box-like_dom_sf"/>
</dbReference>
<dbReference type="SUPFAM" id="SSF81383">
    <property type="entry name" value="F-box domain"/>
    <property type="match status" value="1"/>
</dbReference>
<dbReference type="AlphaFoldDB" id="A0A2T0A2R4"/>
<comment type="caution">
    <text evidence="1">The sequence shown here is derived from an EMBL/GenBank/DDBJ whole genome shotgun (WGS) entry which is preliminary data.</text>
</comment>
<dbReference type="EMBL" id="LCTV02000010">
    <property type="protein sequence ID" value="PRQ72285.1"/>
    <property type="molecule type" value="Genomic_DNA"/>
</dbReference>
<gene>
    <name evidence="1" type="ORF">AAT19DRAFT_9624</name>
</gene>
<sequence>MPPPPEGYAGHFFASIQREDAGGPAFASWGKSGVPLEVFLQIMQEVKEESETDLVWASHVCKGWRKAILECGPLWDELEDVEAGSLFALDRVRAFAERSQVRRRACRSRTSARLTDQGAFAGQPSHLLHHV</sequence>
<dbReference type="OrthoDB" id="2532739at2759"/>
<organism evidence="1 2">
    <name type="scientific">Rhodotorula toruloides</name>
    <name type="common">Yeast</name>
    <name type="synonym">Rhodosporidium toruloides</name>
    <dbReference type="NCBI Taxonomy" id="5286"/>
    <lineage>
        <taxon>Eukaryota</taxon>
        <taxon>Fungi</taxon>
        <taxon>Dikarya</taxon>
        <taxon>Basidiomycota</taxon>
        <taxon>Pucciniomycotina</taxon>
        <taxon>Microbotryomycetes</taxon>
        <taxon>Sporidiobolales</taxon>
        <taxon>Sporidiobolaceae</taxon>
        <taxon>Rhodotorula</taxon>
    </lineage>
</organism>
<proteinExistence type="predicted"/>
<dbReference type="Proteomes" id="UP000239560">
    <property type="component" value="Unassembled WGS sequence"/>
</dbReference>
<name>A0A2T0A2R4_RHOTO</name>
<reference evidence="1 2" key="1">
    <citation type="journal article" date="2018" name="Elife">
        <title>Functional genomics of lipid metabolism in the oleaginous yeast Rhodosporidium toruloides.</title>
        <authorList>
            <person name="Coradetti S.T."/>
            <person name="Pinel D."/>
            <person name="Geiselman G."/>
            <person name="Ito M."/>
            <person name="Mondo S."/>
            <person name="Reilly M.C."/>
            <person name="Cheng Y.F."/>
            <person name="Bauer S."/>
            <person name="Grigoriev I."/>
            <person name="Gladden J.M."/>
            <person name="Simmons B.A."/>
            <person name="Brem R."/>
            <person name="Arkin A.P."/>
            <person name="Skerker J.M."/>
        </authorList>
    </citation>
    <scope>NUCLEOTIDE SEQUENCE [LARGE SCALE GENOMIC DNA]</scope>
    <source>
        <strain evidence="1 2">NBRC 0880</strain>
    </source>
</reference>
<protein>
    <submittedName>
        <fullName evidence="1">Uncharacterized protein</fullName>
    </submittedName>
</protein>
<evidence type="ECO:0000313" key="2">
    <source>
        <dbReference type="Proteomes" id="UP000239560"/>
    </source>
</evidence>
<accession>A0A2T0A2R4</accession>
<evidence type="ECO:0000313" key="1">
    <source>
        <dbReference type="EMBL" id="PRQ72285.1"/>
    </source>
</evidence>